<dbReference type="InterPro" id="IPR023576">
    <property type="entry name" value="UbiE/COQ5_MeTrFase_CS"/>
</dbReference>
<keyword evidence="1 5" id="KW-0489">Methyltransferase</keyword>
<evidence type="ECO:0000313" key="5">
    <source>
        <dbReference type="EMBL" id="SFM81530.1"/>
    </source>
</evidence>
<evidence type="ECO:0000259" key="4">
    <source>
        <dbReference type="Pfam" id="PF13649"/>
    </source>
</evidence>
<dbReference type="STRING" id="44574.AAW31_04240"/>
<keyword evidence="3" id="KW-0949">S-adenosyl-L-methionine</keyword>
<dbReference type="GO" id="GO:0032259">
    <property type="term" value="P:methylation"/>
    <property type="evidence" value="ECO:0007669"/>
    <property type="project" value="UniProtKB-KW"/>
</dbReference>
<keyword evidence="2" id="KW-0808">Transferase</keyword>
<sequence length="225" mass="25658">MKKQSRYIPAFHFHWLTRWYDPMMRLFFPEEALKTALIAQAHIQPGQDVLDIGCGTGTLTLMIKQTHPNATVYGLDVDPQVLDIARRKTEQAGETIVLQQGSATCLPYSDQSFDRVFASLVLHHLTRQDKQQMLREAFRVLKPGGELYVADFGKPHDSLMWLISWLVRWFEEVHDNILGLLPGFMADAGFHPVGEMTCYRTLLGSVALYHACKPMCHEDLAEENV</sequence>
<dbReference type="Proteomes" id="UP000183287">
    <property type="component" value="Unassembled WGS sequence"/>
</dbReference>
<dbReference type="AlphaFoldDB" id="A0A1I4TY80"/>
<keyword evidence="5" id="KW-0830">Ubiquinone</keyword>
<reference evidence="6" key="1">
    <citation type="submission" date="2016-10" db="EMBL/GenBank/DDBJ databases">
        <authorList>
            <person name="Varghese N."/>
            <person name="Submissions S."/>
        </authorList>
    </citation>
    <scope>NUCLEOTIDE SEQUENCE [LARGE SCALE GENOMIC DNA]</scope>
    <source>
        <strain evidence="6">Nm44</strain>
    </source>
</reference>
<dbReference type="EMBL" id="FOUB01000056">
    <property type="protein sequence ID" value="SFM81530.1"/>
    <property type="molecule type" value="Genomic_DNA"/>
</dbReference>
<dbReference type="RefSeq" id="WP_074906598.1">
    <property type="nucleotide sequence ID" value="NZ_FOUB01000056.1"/>
</dbReference>
<feature type="domain" description="Methyltransferase" evidence="4">
    <location>
        <begin position="49"/>
        <end position="145"/>
    </location>
</feature>
<name>A0A1I4TY80_9PROT</name>
<gene>
    <name evidence="5" type="ORF">SAMN05421863_10567</name>
</gene>
<dbReference type="PROSITE" id="PS01184">
    <property type="entry name" value="UBIE_2"/>
    <property type="match status" value="1"/>
</dbReference>
<organism evidence="5 6">
    <name type="scientific">Nitrosomonas communis</name>
    <dbReference type="NCBI Taxonomy" id="44574"/>
    <lineage>
        <taxon>Bacteria</taxon>
        <taxon>Pseudomonadati</taxon>
        <taxon>Pseudomonadota</taxon>
        <taxon>Betaproteobacteria</taxon>
        <taxon>Nitrosomonadales</taxon>
        <taxon>Nitrosomonadaceae</taxon>
        <taxon>Nitrosomonas</taxon>
    </lineage>
</organism>
<accession>A0A1I4TY80</accession>
<dbReference type="InterPro" id="IPR029063">
    <property type="entry name" value="SAM-dependent_MTases_sf"/>
</dbReference>
<dbReference type="InterPro" id="IPR050508">
    <property type="entry name" value="Methyltransf_Superfamily"/>
</dbReference>
<keyword evidence="6" id="KW-1185">Reference proteome</keyword>
<proteinExistence type="predicted"/>
<dbReference type="CDD" id="cd02440">
    <property type="entry name" value="AdoMet_MTases"/>
    <property type="match status" value="1"/>
</dbReference>
<evidence type="ECO:0000256" key="1">
    <source>
        <dbReference type="ARBA" id="ARBA00022603"/>
    </source>
</evidence>
<evidence type="ECO:0000256" key="2">
    <source>
        <dbReference type="ARBA" id="ARBA00022679"/>
    </source>
</evidence>
<dbReference type="GO" id="GO:0008168">
    <property type="term" value="F:methyltransferase activity"/>
    <property type="evidence" value="ECO:0007669"/>
    <property type="project" value="UniProtKB-KW"/>
</dbReference>
<dbReference type="OrthoDB" id="8595155at2"/>
<evidence type="ECO:0000256" key="3">
    <source>
        <dbReference type="ARBA" id="ARBA00022691"/>
    </source>
</evidence>
<evidence type="ECO:0000313" key="6">
    <source>
        <dbReference type="Proteomes" id="UP000183287"/>
    </source>
</evidence>
<protein>
    <submittedName>
        <fullName evidence="5">Ubiquinone/menaquinone biosynthesis C-methylase UbiE</fullName>
    </submittedName>
</protein>
<dbReference type="PANTHER" id="PTHR42912">
    <property type="entry name" value="METHYLTRANSFERASE"/>
    <property type="match status" value="1"/>
</dbReference>
<dbReference type="Gene3D" id="3.40.50.150">
    <property type="entry name" value="Vaccinia Virus protein VP39"/>
    <property type="match status" value="1"/>
</dbReference>
<dbReference type="InterPro" id="IPR041698">
    <property type="entry name" value="Methyltransf_25"/>
</dbReference>
<dbReference type="SUPFAM" id="SSF53335">
    <property type="entry name" value="S-adenosyl-L-methionine-dependent methyltransferases"/>
    <property type="match status" value="1"/>
</dbReference>
<dbReference type="Pfam" id="PF13649">
    <property type="entry name" value="Methyltransf_25"/>
    <property type="match status" value="1"/>
</dbReference>
<dbReference type="PANTHER" id="PTHR42912:SF93">
    <property type="entry name" value="N6-ADENOSINE-METHYLTRANSFERASE TMT1A"/>
    <property type="match status" value="1"/>
</dbReference>